<sequence>MPYSEAHESWAQPVHDIAKVDAEELNFGAVFKPACNHLVRLKIIHFALANANMLQLKT</sequence>
<protein>
    <submittedName>
        <fullName evidence="1">Uncharacterized protein</fullName>
    </submittedName>
</protein>
<name>W2PEZ2_PHYN3</name>
<dbReference type="RefSeq" id="XP_008915336.1">
    <property type="nucleotide sequence ID" value="XM_008917088.1"/>
</dbReference>
<proteinExistence type="predicted"/>
<reference evidence="1 2" key="2">
    <citation type="submission" date="2013-11" db="EMBL/GenBank/DDBJ databases">
        <title>The Genome Sequence of Phytophthora parasitica INRA-310.</title>
        <authorList>
            <consortium name="The Broad Institute Genomics Platform"/>
            <person name="Russ C."/>
            <person name="Tyler B."/>
            <person name="Panabieres F."/>
            <person name="Shan W."/>
            <person name="Tripathy S."/>
            <person name="Grunwald N."/>
            <person name="Machado M."/>
            <person name="Johnson C.S."/>
            <person name="Arredondo F."/>
            <person name="Hong C."/>
            <person name="Coffey M."/>
            <person name="Young S.K."/>
            <person name="Zeng Q."/>
            <person name="Gargeya S."/>
            <person name="Fitzgerald M."/>
            <person name="Abouelleil A."/>
            <person name="Alvarado L."/>
            <person name="Chapman S.B."/>
            <person name="Gainer-Dewar J."/>
            <person name="Goldberg J."/>
            <person name="Griggs A."/>
            <person name="Gujja S."/>
            <person name="Hansen M."/>
            <person name="Howarth C."/>
            <person name="Imamovic A."/>
            <person name="Ireland A."/>
            <person name="Larimer J."/>
            <person name="McCowan C."/>
            <person name="Murphy C."/>
            <person name="Pearson M."/>
            <person name="Poon T.W."/>
            <person name="Priest M."/>
            <person name="Roberts A."/>
            <person name="Saif S."/>
            <person name="Shea T."/>
            <person name="Sykes S."/>
            <person name="Wortman J."/>
            <person name="Nusbaum C."/>
            <person name="Birren B."/>
        </authorList>
    </citation>
    <scope>NUCLEOTIDE SEQUENCE [LARGE SCALE GENOMIC DNA]</scope>
    <source>
        <strain evidence="1 2">INRA-310</strain>
    </source>
</reference>
<dbReference type="Proteomes" id="UP000018817">
    <property type="component" value="Unassembled WGS sequence"/>
</dbReference>
<dbReference type="VEuPathDB" id="FungiDB:PPTG_24421"/>
<gene>
    <name evidence="1" type="ORF">PPTG_24421</name>
</gene>
<dbReference type="AlphaFoldDB" id="W2PEZ2"/>
<reference evidence="2" key="1">
    <citation type="submission" date="2011-12" db="EMBL/GenBank/DDBJ databases">
        <authorList>
            <consortium name="The Broad Institute Genome Sequencing Platform"/>
            <person name="Russ C."/>
            <person name="Tyler B."/>
            <person name="Panabieres F."/>
            <person name="Shan W."/>
            <person name="Tripathy S."/>
            <person name="Grunwald N."/>
            <person name="Machado M."/>
            <person name="Young S.K."/>
            <person name="Zeng Q."/>
            <person name="Gargeya S."/>
            <person name="Fitzgerald M."/>
            <person name="Haas B."/>
            <person name="Abouelleil A."/>
            <person name="Alvarado L."/>
            <person name="Arachchi H.M."/>
            <person name="Berlin A."/>
            <person name="Chapman S.B."/>
            <person name="Gearin G."/>
            <person name="Goldberg J."/>
            <person name="Griggs A."/>
            <person name="Gujja S."/>
            <person name="Hansen M."/>
            <person name="Heiman D."/>
            <person name="Howarth C."/>
            <person name="Larimer J."/>
            <person name="Lui A."/>
            <person name="MacDonald P.J.P."/>
            <person name="McCowen C."/>
            <person name="Montmayeur A."/>
            <person name="Murphy C."/>
            <person name="Neiman D."/>
            <person name="Pearson M."/>
            <person name="Priest M."/>
            <person name="Roberts A."/>
            <person name="Saif S."/>
            <person name="Shea T."/>
            <person name="Sisk P."/>
            <person name="Stolte C."/>
            <person name="Sykes S."/>
            <person name="Wortman J."/>
            <person name="Nusbaum C."/>
            <person name="Birren B."/>
        </authorList>
    </citation>
    <scope>NUCLEOTIDE SEQUENCE [LARGE SCALE GENOMIC DNA]</scope>
    <source>
        <strain evidence="2">INRA-310</strain>
    </source>
</reference>
<evidence type="ECO:0000313" key="1">
    <source>
        <dbReference type="EMBL" id="ETM99411.1"/>
    </source>
</evidence>
<dbReference type="GeneID" id="20193020"/>
<dbReference type="EMBL" id="KI669653">
    <property type="protein sequence ID" value="ETM99411.1"/>
    <property type="molecule type" value="Genomic_DNA"/>
</dbReference>
<evidence type="ECO:0000313" key="2">
    <source>
        <dbReference type="Proteomes" id="UP000018817"/>
    </source>
</evidence>
<organism evidence="1 2">
    <name type="scientific">Phytophthora nicotianae (strain INRA-310)</name>
    <name type="common">Phytophthora parasitica</name>
    <dbReference type="NCBI Taxonomy" id="761204"/>
    <lineage>
        <taxon>Eukaryota</taxon>
        <taxon>Sar</taxon>
        <taxon>Stramenopiles</taxon>
        <taxon>Oomycota</taxon>
        <taxon>Peronosporomycetes</taxon>
        <taxon>Peronosporales</taxon>
        <taxon>Peronosporaceae</taxon>
        <taxon>Phytophthora</taxon>
    </lineage>
</organism>
<accession>W2PEZ2</accession>